<dbReference type="AlphaFoldDB" id="A0A6G8Q4D1"/>
<evidence type="ECO:0000313" key="5">
    <source>
        <dbReference type="EMBL" id="QIN81325.1"/>
    </source>
</evidence>
<dbReference type="GO" id="GO:0003677">
    <property type="term" value="F:DNA binding"/>
    <property type="evidence" value="ECO:0007669"/>
    <property type="project" value="UniProtKB-KW"/>
</dbReference>
<dbReference type="InterPro" id="IPR036388">
    <property type="entry name" value="WH-like_DNA-bd_sf"/>
</dbReference>
<dbReference type="EMBL" id="CP045119">
    <property type="protein sequence ID" value="QIN81325.1"/>
    <property type="molecule type" value="Genomic_DNA"/>
</dbReference>
<name>A0A6G8Q4D1_9ACTN</name>
<sequence>MTVVGLRRAGRVPIYVQVAEDLEGAMLRGEYGVGDRLPTEHALAGEYGINRHTAGQALNHLQGKGLVVRVRGRGTFVRPGRVDYRVAEKMSFTDSVSRVGLNPSRKIIGVRAVRAFGRIPEAMKVPAGEPLVARESVSFAGEIPLDHSVKHFRESLFPGIDDLLTRPLSSRALVKAHYGVEVYRARSAFEMEPADAEMSRHLGVQPGAALLRVESLDTLEDGTPAEWGVTYFRGDATRVLVSLREIKEEKD</sequence>
<evidence type="ECO:0000259" key="4">
    <source>
        <dbReference type="PROSITE" id="PS50949"/>
    </source>
</evidence>
<evidence type="ECO:0000256" key="1">
    <source>
        <dbReference type="ARBA" id="ARBA00023015"/>
    </source>
</evidence>
<reference evidence="5 6" key="1">
    <citation type="submission" date="2019-10" db="EMBL/GenBank/DDBJ databases">
        <title>Rubrobacter sp nov SCSIO 52090 isolated from a deep-sea sediment in the South China Sea.</title>
        <authorList>
            <person name="Chen R.W."/>
        </authorList>
    </citation>
    <scope>NUCLEOTIDE SEQUENCE [LARGE SCALE GENOMIC DNA]</scope>
    <source>
        <strain evidence="5 6">SCSIO 52909</strain>
    </source>
</reference>
<dbReference type="Proteomes" id="UP000501452">
    <property type="component" value="Chromosome"/>
</dbReference>
<dbReference type="PANTHER" id="PTHR44846:SF1">
    <property type="entry name" value="MANNOSYL-D-GLYCERATE TRANSPORT_METABOLISM SYSTEM REPRESSOR MNGR-RELATED"/>
    <property type="match status" value="1"/>
</dbReference>
<dbReference type="SUPFAM" id="SSF46785">
    <property type="entry name" value="Winged helix' DNA-binding domain"/>
    <property type="match status" value="1"/>
</dbReference>
<protein>
    <submittedName>
        <fullName evidence="5">UTRA domain-containing protein</fullName>
    </submittedName>
</protein>
<proteinExistence type="predicted"/>
<dbReference type="SMART" id="SM00866">
    <property type="entry name" value="UTRA"/>
    <property type="match status" value="1"/>
</dbReference>
<dbReference type="Gene3D" id="1.10.10.10">
    <property type="entry name" value="Winged helix-like DNA-binding domain superfamily/Winged helix DNA-binding domain"/>
    <property type="match status" value="1"/>
</dbReference>
<dbReference type="RefSeq" id="WP_166172580.1">
    <property type="nucleotide sequence ID" value="NZ_CP045119.1"/>
</dbReference>
<feature type="domain" description="HTH gntR-type" evidence="4">
    <location>
        <begin position="12"/>
        <end position="80"/>
    </location>
</feature>
<dbReference type="KEGG" id="rub:GBA63_00815"/>
<dbReference type="SMART" id="SM00345">
    <property type="entry name" value="HTH_GNTR"/>
    <property type="match status" value="1"/>
</dbReference>
<keyword evidence="6" id="KW-1185">Reference proteome</keyword>
<dbReference type="InterPro" id="IPR000524">
    <property type="entry name" value="Tscrpt_reg_HTH_GntR"/>
</dbReference>
<organism evidence="5 6">
    <name type="scientific">Rubrobacter tropicus</name>
    <dbReference type="NCBI Taxonomy" id="2653851"/>
    <lineage>
        <taxon>Bacteria</taxon>
        <taxon>Bacillati</taxon>
        <taxon>Actinomycetota</taxon>
        <taxon>Rubrobacteria</taxon>
        <taxon>Rubrobacterales</taxon>
        <taxon>Rubrobacteraceae</taxon>
        <taxon>Rubrobacter</taxon>
    </lineage>
</organism>
<evidence type="ECO:0000256" key="2">
    <source>
        <dbReference type="ARBA" id="ARBA00023125"/>
    </source>
</evidence>
<keyword evidence="2" id="KW-0238">DNA-binding</keyword>
<keyword evidence="1" id="KW-0805">Transcription regulation</keyword>
<dbReference type="SUPFAM" id="SSF64288">
    <property type="entry name" value="Chorismate lyase-like"/>
    <property type="match status" value="1"/>
</dbReference>
<dbReference type="CDD" id="cd07377">
    <property type="entry name" value="WHTH_GntR"/>
    <property type="match status" value="1"/>
</dbReference>
<dbReference type="Pfam" id="PF07702">
    <property type="entry name" value="UTRA"/>
    <property type="match status" value="1"/>
</dbReference>
<dbReference type="InterPro" id="IPR011663">
    <property type="entry name" value="UTRA"/>
</dbReference>
<evidence type="ECO:0000256" key="3">
    <source>
        <dbReference type="ARBA" id="ARBA00023163"/>
    </source>
</evidence>
<keyword evidence="3" id="KW-0804">Transcription</keyword>
<evidence type="ECO:0000313" key="6">
    <source>
        <dbReference type="Proteomes" id="UP000501452"/>
    </source>
</evidence>
<dbReference type="Pfam" id="PF00392">
    <property type="entry name" value="GntR"/>
    <property type="match status" value="1"/>
</dbReference>
<gene>
    <name evidence="5" type="ORF">GBA63_00815</name>
</gene>
<dbReference type="PROSITE" id="PS50949">
    <property type="entry name" value="HTH_GNTR"/>
    <property type="match status" value="1"/>
</dbReference>
<dbReference type="PANTHER" id="PTHR44846">
    <property type="entry name" value="MANNOSYL-D-GLYCERATE TRANSPORT/METABOLISM SYSTEM REPRESSOR MNGR-RELATED"/>
    <property type="match status" value="1"/>
</dbReference>
<dbReference type="Gene3D" id="3.40.1410.10">
    <property type="entry name" value="Chorismate lyase-like"/>
    <property type="match status" value="1"/>
</dbReference>
<dbReference type="InterPro" id="IPR036390">
    <property type="entry name" value="WH_DNA-bd_sf"/>
</dbReference>
<dbReference type="InterPro" id="IPR050679">
    <property type="entry name" value="Bact_HTH_transcr_reg"/>
</dbReference>
<dbReference type="GO" id="GO:0003700">
    <property type="term" value="F:DNA-binding transcription factor activity"/>
    <property type="evidence" value="ECO:0007669"/>
    <property type="project" value="InterPro"/>
</dbReference>
<dbReference type="GO" id="GO:0045892">
    <property type="term" value="P:negative regulation of DNA-templated transcription"/>
    <property type="evidence" value="ECO:0007669"/>
    <property type="project" value="TreeGrafter"/>
</dbReference>
<dbReference type="PRINTS" id="PR00035">
    <property type="entry name" value="HTHGNTR"/>
</dbReference>
<accession>A0A6G8Q4D1</accession>
<dbReference type="InterPro" id="IPR028978">
    <property type="entry name" value="Chorismate_lyase_/UTRA_dom_sf"/>
</dbReference>